<organism evidence="1 2">
    <name type="scientific">Bacillus clarus</name>
    <dbReference type="NCBI Taxonomy" id="2338372"/>
    <lineage>
        <taxon>Bacteria</taxon>
        <taxon>Bacillati</taxon>
        <taxon>Bacillota</taxon>
        <taxon>Bacilli</taxon>
        <taxon>Bacillales</taxon>
        <taxon>Bacillaceae</taxon>
        <taxon>Bacillus</taxon>
        <taxon>Bacillus cereus group</taxon>
    </lineage>
</organism>
<reference evidence="1 2" key="1">
    <citation type="submission" date="2018-08" db="EMBL/GenBank/DDBJ databases">
        <title>Bacillus clarus sp. nov. strain PS00077A.</title>
        <authorList>
            <person name="Mendez Acevedo M."/>
            <person name="Carroll L."/>
            <person name="Mukherjee M."/>
            <person name="Wiedmann M."/>
            <person name="Kovac J."/>
        </authorList>
    </citation>
    <scope>NUCLEOTIDE SEQUENCE [LARGE SCALE GENOMIC DNA]</scope>
    <source>
        <strain evidence="1 2">PS00077A</strain>
    </source>
</reference>
<dbReference type="Proteomes" id="UP000264294">
    <property type="component" value="Unassembled WGS sequence"/>
</dbReference>
<dbReference type="RefSeq" id="WP_117287907.1">
    <property type="nucleotide sequence ID" value="NZ_JMQC01000008.1"/>
</dbReference>
<evidence type="ECO:0000313" key="1">
    <source>
        <dbReference type="EMBL" id="RFT66088.1"/>
    </source>
</evidence>
<evidence type="ECO:0008006" key="3">
    <source>
        <dbReference type="Google" id="ProtNLM"/>
    </source>
</evidence>
<dbReference type="EMBL" id="QVOD01000018">
    <property type="protein sequence ID" value="RFT66088.1"/>
    <property type="molecule type" value="Genomic_DNA"/>
</dbReference>
<dbReference type="Gene3D" id="1.10.40.50">
    <property type="entry name" value="Probable gtpase engc, domain 3"/>
    <property type="match status" value="1"/>
</dbReference>
<name>A0ABX9KUG9_9BACI</name>
<sequence>MRNIIELSKGCKFSDCTHTIEPNCAVKKAISEDILLDEKFNNYYRFKNETEYVSKQKNKTKAIDYMKQLKLFENRS</sequence>
<evidence type="ECO:0000313" key="2">
    <source>
        <dbReference type="Proteomes" id="UP000264294"/>
    </source>
</evidence>
<comment type="caution">
    <text evidence="1">The sequence shown here is derived from an EMBL/GenBank/DDBJ whole genome shotgun (WGS) entry which is preliminary data.</text>
</comment>
<accession>A0ABX9KUG9</accession>
<protein>
    <recommendedName>
        <fullName evidence="3">Ribosome biogenesis GTPase RsgA domain protein</fullName>
    </recommendedName>
</protein>
<gene>
    <name evidence="1" type="ORF">D0U04_15775</name>
</gene>
<keyword evidence="2" id="KW-1185">Reference proteome</keyword>
<proteinExistence type="predicted"/>